<evidence type="ECO:0000256" key="9">
    <source>
        <dbReference type="ARBA" id="ARBA00023136"/>
    </source>
</evidence>
<dbReference type="EMBL" id="CACVBM020001729">
    <property type="protein sequence ID" value="CAA7058667.1"/>
    <property type="molecule type" value="Genomic_DNA"/>
</dbReference>
<protein>
    <submittedName>
        <fullName evidence="14">Uncharacterized protein</fullName>
    </submittedName>
</protein>
<name>A0A6D2KZC6_9BRAS</name>
<dbReference type="SUPFAM" id="SSF52058">
    <property type="entry name" value="L domain-like"/>
    <property type="match status" value="2"/>
</dbReference>
<keyword evidence="10" id="KW-0675">Receptor</keyword>
<evidence type="ECO:0000256" key="7">
    <source>
        <dbReference type="ARBA" id="ARBA00022737"/>
    </source>
</evidence>
<evidence type="ECO:0000256" key="4">
    <source>
        <dbReference type="ARBA" id="ARBA00022614"/>
    </source>
</evidence>
<dbReference type="PANTHER" id="PTHR27004:SF326">
    <property type="entry name" value="LEUCINE-RICH REPEAT-CONTAINING N-TERMINAL PLANT-TYPE DOMAIN-CONTAINING PROTEIN"/>
    <property type="match status" value="1"/>
</dbReference>
<dbReference type="FunFam" id="3.80.10.10:FF:000041">
    <property type="entry name" value="LRR receptor-like serine/threonine-protein kinase ERECTA"/>
    <property type="match status" value="1"/>
</dbReference>
<organism evidence="14 15">
    <name type="scientific">Microthlaspi erraticum</name>
    <dbReference type="NCBI Taxonomy" id="1685480"/>
    <lineage>
        <taxon>Eukaryota</taxon>
        <taxon>Viridiplantae</taxon>
        <taxon>Streptophyta</taxon>
        <taxon>Embryophyta</taxon>
        <taxon>Tracheophyta</taxon>
        <taxon>Spermatophyta</taxon>
        <taxon>Magnoliopsida</taxon>
        <taxon>eudicotyledons</taxon>
        <taxon>Gunneridae</taxon>
        <taxon>Pentapetalae</taxon>
        <taxon>rosids</taxon>
        <taxon>malvids</taxon>
        <taxon>Brassicales</taxon>
        <taxon>Brassicaceae</taxon>
        <taxon>Coluteocarpeae</taxon>
        <taxon>Microthlaspi</taxon>
    </lineage>
</organism>
<evidence type="ECO:0000256" key="13">
    <source>
        <dbReference type="SAM" id="Phobius"/>
    </source>
</evidence>
<evidence type="ECO:0000313" key="14">
    <source>
        <dbReference type="EMBL" id="CAA7058667.1"/>
    </source>
</evidence>
<dbReference type="Gene3D" id="3.80.10.10">
    <property type="entry name" value="Ribonuclease Inhibitor"/>
    <property type="match status" value="4"/>
</dbReference>
<dbReference type="OrthoDB" id="1394818at2759"/>
<dbReference type="FunFam" id="3.80.10.10:FF:000095">
    <property type="entry name" value="LRR receptor-like serine/threonine-protein kinase GSO1"/>
    <property type="match status" value="1"/>
</dbReference>
<keyword evidence="3" id="KW-1003">Cell membrane</keyword>
<evidence type="ECO:0000256" key="3">
    <source>
        <dbReference type="ARBA" id="ARBA00022475"/>
    </source>
</evidence>
<evidence type="ECO:0000256" key="5">
    <source>
        <dbReference type="ARBA" id="ARBA00022692"/>
    </source>
</evidence>
<dbReference type="SMART" id="SM00369">
    <property type="entry name" value="LRR_TYP"/>
    <property type="match status" value="8"/>
</dbReference>
<sequence length="893" mass="99258">MESWTNNSDCCYWDGVTCDAKSGEVVELDLSFSCLHGRFQPKSKVFRVQSLRSLDLSNNDLIGQIPWSIGHFSHLTTLDLSKNYFSGCIPSSFGNFSHLTYLSLSENYLDGEIPFSLGKFPHLTSIDLSGNYFSGWISSSIGNLSHLTYLSLYDNSFDGEIPSSLGNFSNLTTIYLSENYFCGLIPSSIGNLSHLTYLNLYRNSFFGEIPSSFGYLNNLAILDVGSNRLGGSFPLTLLNLTKLSFLSLSNNRFTGTLPSSLFTIPFLSTLHLENNQLSGTLEFGNISSSSSKLVELHLGNNNFSGSNDFSILSHIKSLKYLDISHLNTTTTINLHAILAVFNHMQKFSLDLSGNRVLATNKSSVANPPPQLIWGLYLSGCGITEFPMLIRTQHKMEVLDISNNKIEGQVPGWLWTLPNLEQLNLSNNTFTGFEISTQHGLSTVLKPSMRYLYGSYNNFSGNIPSFICDLCSIVALDLSNNNFNGSIPHCMGNLKSSLRFLDIGHNQLVGKLPRSLIRLSTLEVLNVESNIINDTFPFWLSSLPELQVLVLSFNSFHGPIFFSRSNIRSLHVGHNQLVGKLPRSLSNCSFLEVLNVENNRINDTFPFWLESLQRLQELVLHHNEFHGSLHYHPKVASSFPQLRIIGISCNSFSGTLPYDFFMYWSAMSSEGDRSELKYIGENFYYQESLVLMNKGVEMKYTRISTLLTSIDISGNMLRGEIPKSIGLLKYLVVLNLSSNGFSGNIPSSLANLTELESLDLSHNKLSGQIPRALGDLTSLANVTVSHNQLVGLIPQGTQFQTQDASSFEDNLGLCGRPLSKMCGDRDTEESQEPESEEEEDEGALNWTAAAIGLALGVIFGLTVGHIVITQKPHWLVKYFDITSLPFRFVTKQCV</sequence>
<feature type="compositionally biased region" description="Acidic residues" evidence="12">
    <location>
        <begin position="825"/>
        <end position="841"/>
    </location>
</feature>
<evidence type="ECO:0000256" key="10">
    <source>
        <dbReference type="ARBA" id="ARBA00023170"/>
    </source>
</evidence>
<comment type="subcellular location">
    <subcellularLocation>
        <location evidence="1">Cell membrane</location>
        <topology evidence="1">Single-pass type I membrane protein</topology>
    </subcellularLocation>
</comment>
<dbReference type="FunFam" id="3.80.10.10:FF:000400">
    <property type="entry name" value="Nuclear pore complex protein NUP107"/>
    <property type="match status" value="1"/>
</dbReference>
<gene>
    <name evidence="14" type="ORF">MERR_LOCUS45903</name>
</gene>
<evidence type="ECO:0000256" key="6">
    <source>
        <dbReference type="ARBA" id="ARBA00022729"/>
    </source>
</evidence>
<dbReference type="AlphaFoldDB" id="A0A6D2KZC6"/>
<evidence type="ECO:0000256" key="12">
    <source>
        <dbReference type="SAM" id="MobiDB-lite"/>
    </source>
</evidence>
<reference evidence="14" key="1">
    <citation type="submission" date="2020-01" db="EMBL/GenBank/DDBJ databases">
        <authorList>
            <person name="Mishra B."/>
        </authorList>
    </citation>
    <scope>NUCLEOTIDE SEQUENCE [LARGE SCALE GENOMIC DNA]</scope>
</reference>
<dbReference type="GO" id="GO:1905392">
    <property type="term" value="P:plant organ morphogenesis"/>
    <property type="evidence" value="ECO:0007669"/>
    <property type="project" value="UniProtKB-ARBA"/>
</dbReference>
<evidence type="ECO:0000256" key="1">
    <source>
        <dbReference type="ARBA" id="ARBA00004251"/>
    </source>
</evidence>
<dbReference type="Pfam" id="PF13855">
    <property type="entry name" value="LRR_8"/>
    <property type="match status" value="4"/>
</dbReference>
<feature type="transmembrane region" description="Helical" evidence="13">
    <location>
        <begin position="845"/>
        <end position="867"/>
    </location>
</feature>
<feature type="region of interest" description="Disordered" evidence="12">
    <location>
        <begin position="817"/>
        <end position="841"/>
    </location>
</feature>
<keyword evidence="8 13" id="KW-1133">Transmembrane helix</keyword>
<evidence type="ECO:0000313" key="15">
    <source>
        <dbReference type="Proteomes" id="UP000467841"/>
    </source>
</evidence>
<dbReference type="FunFam" id="3.80.10.10:FF:000213">
    <property type="entry name" value="Tyrosine-sulfated glycopeptide receptor 1"/>
    <property type="match status" value="1"/>
</dbReference>
<keyword evidence="9 13" id="KW-0472">Membrane</keyword>
<dbReference type="Proteomes" id="UP000467841">
    <property type="component" value="Unassembled WGS sequence"/>
</dbReference>
<keyword evidence="4" id="KW-0433">Leucine-rich repeat</keyword>
<dbReference type="SUPFAM" id="SSF52047">
    <property type="entry name" value="RNI-like"/>
    <property type="match status" value="1"/>
</dbReference>
<dbReference type="InterPro" id="IPR003591">
    <property type="entry name" value="Leu-rich_rpt_typical-subtyp"/>
</dbReference>
<evidence type="ECO:0000256" key="2">
    <source>
        <dbReference type="ARBA" id="ARBA00009592"/>
    </source>
</evidence>
<accession>A0A6D2KZC6</accession>
<dbReference type="PRINTS" id="PR00019">
    <property type="entry name" value="LEURICHRPT"/>
</dbReference>
<comment type="caution">
    <text evidence="14">The sequence shown here is derived from an EMBL/GenBank/DDBJ whole genome shotgun (WGS) entry which is preliminary data.</text>
</comment>
<keyword evidence="5 13" id="KW-0812">Transmembrane</keyword>
<keyword evidence="7" id="KW-0677">Repeat</keyword>
<proteinExistence type="inferred from homology"/>
<dbReference type="GO" id="GO:0030154">
    <property type="term" value="P:cell differentiation"/>
    <property type="evidence" value="ECO:0007669"/>
    <property type="project" value="UniProtKB-ARBA"/>
</dbReference>
<dbReference type="InterPro" id="IPR032675">
    <property type="entry name" value="LRR_dom_sf"/>
</dbReference>
<dbReference type="PANTHER" id="PTHR27004">
    <property type="entry name" value="RECEPTOR-LIKE PROTEIN 12 ISOFORM X1"/>
    <property type="match status" value="1"/>
</dbReference>
<evidence type="ECO:0000256" key="11">
    <source>
        <dbReference type="ARBA" id="ARBA00023180"/>
    </source>
</evidence>
<keyword evidence="15" id="KW-1185">Reference proteome</keyword>
<keyword evidence="6" id="KW-0732">Signal</keyword>
<dbReference type="GO" id="GO:0005886">
    <property type="term" value="C:plasma membrane"/>
    <property type="evidence" value="ECO:0007669"/>
    <property type="project" value="UniProtKB-SubCell"/>
</dbReference>
<dbReference type="InterPro" id="IPR001611">
    <property type="entry name" value="Leu-rich_rpt"/>
</dbReference>
<keyword evidence="11" id="KW-0325">Glycoprotein</keyword>
<comment type="similarity">
    <text evidence="2">Belongs to the RLP family.</text>
</comment>
<evidence type="ECO:0000256" key="8">
    <source>
        <dbReference type="ARBA" id="ARBA00022989"/>
    </source>
</evidence>
<dbReference type="Pfam" id="PF00560">
    <property type="entry name" value="LRR_1"/>
    <property type="match status" value="7"/>
</dbReference>